<organism evidence="2 3">
    <name type="scientific">Xylaria arbuscula</name>
    <dbReference type="NCBI Taxonomy" id="114810"/>
    <lineage>
        <taxon>Eukaryota</taxon>
        <taxon>Fungi</taxon>
        <taxon>Dikarya</taxon>
        <taxon>Ascomycota</taxon>
        <taxon>Pezizomycotina</taxon>
        <taxon>Sordariomycetes</taxon>
        <taxon>Xylariomycetidae</taxon>
        <taxon>Xylariales</taxon>
        <taxon>Xylariaceae</taxon>
        <taxon>Xylaria</taxon>
    </lineage>
</organism>
<dbReference type="AlphaFoldDB" id="A0A9W8NGY6"/>
<dbReference type="Proteomes" id="UP001148614">
    <property type="component" value="Unassembled WGS sequence"/>
</dbReference>
<gene>
    <name evidence="2" type="ORF">NPX13_g3864</name>
</gene>
<feature type="region of interest" description="Disordered" evidence="1">
    <location>
        <begin position="50"/>
        <end position="80"/>
    </location>
</feature>
<feature type="compositionally biased region" description="Basic and acidic residues" evidence="1">
    <location>
        <begin position="63"/>
        <end position="73"/>
    </location>
</feature>
<sequence length="80" mass="8884">MASASSALLPRLSSAAFGYTFRLAMLSSQQSRQSPFPSIPALAIATSRRHFQHPILTRRHMGRHPEGRAQEEDVAHEEEA</sequence>
<reference evidence="2" key="1">
    <citation type="submission" date="2022-07" db="EMBL/GenBank/DDBJ databases">
        <title>Genome Sequence of Xylaria arbuscula.</title>
        <authorList>
            <person name="Buettner E."/>
        </authorList>
    </citation>
    <scope>NUCLEOTIDE SEQUENCE</scope>
    <source>
        <strain evidence="2">VT107</strain>
    </source>
</reference>
<feature type="compositionally biased region" description="Basic residues" evidence="1">
    <location>
        <begin position="50"/>
        <end position="62"/>
    </location>
</feature>
<protein>
    <submittedName>
        <fullName evidence="2">Uncharacterized protein</fullName>
    </submittedName>
</protein>
<proteinExistence type="predicted"/>
<evidence type="ECO:0000313" key="3">
    <source>
        <dbReference type="Proteomes" id="UP001148614"/>
    </source>
</evidence>
<keyword evidence="3" id="KW-1185">Reference proteome</keyword>
<name>A0A9W8NGY6_9PEZI</name>
<evidence type="ECO:0000313" key="2">
    <source>
        <dbReference type="EMBL" id="KAJ3575955.1"/>
    </source>
</evidence>
<comment type="caution">
    <text evidence="2">The sequence shown here is derived from an EMBL/GenBank/DDBJ whole genome shotgun (WGS) entry which is preliminary data.</text>
</comment>
<dbReference type="EMBL" id="JANPWZ010000508">
    <property type="protein sequence ID" value="KAJ3575955.1"/>
    <property type="molecule type" value="Genomic_DNA"/>
</dbReference>
<evidence type="ECO:0000256" key="1">
    <source>
        <dbReference type="SAM" id="MobiDB-lite"/>
    </source>
</evidence>
<accession>A0A9W8NGY6</accession>